<name>A0A9W8XRB6_9PLEO</name>
<evidence type="ECO:0000313" key="7">
    <source>
        <dbReference type="EMBL" id="KAJ4356136.1"/>
    </source>
</evidence>
<dbReference type="PANTHER" id="PTHR11129">
    <property type="entry name" value="PROTEIN FARNESYLTRANSFERASE ALPHA SUBUNIT/RAB GERANYLGERANYL TRANSFERASE ALPHA SUBUNIT"/>
    <property type="match status" value="1"/>
</dbReference>
<dbReference type="EMBL" id="JAPEUX010000003">
    <property type="protein sequence ID" value="KAJ4356136.1"/>
    <property type="molecule type" value="Genomic_DNA"/>
</dbReference>
<dbReference type="InterPro" id="IPR002088">
    <property type="entry name" value="Prenyl_trans_a"/>
</dbReference>
<comment type="function">
    <text evidence="6">Catalyzes the transfer of a geranyl-geranyl moiety from geranyl-geranyl pyrophosphate to cysteines occuring in specific C-terminal amino acid sequences.</text>
</comment>
<keyword evidence="8" id="KW-1185">Reference proteome</keyword>
<dbReference type="PANTHER" id="PTHR11129:SF2">
    <property type="entry name" value="GERANYLGERANYL TRANSFERASE TYPE-2 SUBUNIT ALPHA"/>
    <property type="match status" value="1"/>
</dbReference>
<dbReference type="GO" id="GO:0004663">
    <property type="term" value="F:Rab geranylgeranyltransferase activity"/>
    <property type="evidence" value="ECO:0007669"/>
    <property type="project" value="UniProtKB-UniRule"/>
</dbReference>
<dbReference type="Gene3D" id="1.25.40.120">
    <property type="entry name" value="Protein prenylyltransferase"/>
    <property type="match status" value="1"/>
</dbReference>
<dbReference type="EC" id="2.5.1.60" evidence="6"/>
<evidence type="ECO:0000256" key="6">
    <source>
        <dbReference type="RuleBase" id="RU367120"/>
    </source>
</evidence>
<proteinExistence type="inferred from homology"/>
<dbReference type="Proteomes" id="UP001140513">
    <property type="component" value="Unassembled WGS sequence"/>
</dbReference>
<comment type="similarity">
    <text evidence="1 6">Belongs to the protein prenyltransferase subunit alpha family.</text>
</comment>
<sequence>MASHGITRAAGTAVRTEEARQQQLRDVDAYKELVDLVSTKVTERQYTLEVIGLLTKLLKQNPEYYTVWNHRRRVLNALFPSDPADESSKHGVNDLLQNDLQLTFALLRQYPKCYWIWNHRNWLLETAESQQGAEVGRQLWSGELLLVNKMLGADSRNFHAWGYRRFVTAQIERLTTFTEGEAPRSLIEAEFEYTSSMIRSNLSNFSAWHHRSKIIPRLLNERDANTDARRALLDSELALICEAINTDPFDQSIWFYHQYLMSTLSPNCPSKDRIVLNLNNGDRQRYYENEMQYIREILGDEEDCKWIYEGLLFLAGAYLEVDGGTKVFTTADMRSWLEQLKRLDPLRKGRWDDLGQCLNL</sequence>
<protein>
    <recommendedName>
        <fullName evidence="6">Geranylgeranyl transferase type-2 subunit alpha</fullName>
        <ecNumber evidence="6">2.5.1.60</ecNumber>
    </recommendedName>
    <alternativeName>
        <fullName evidence="6">Geranylgeranyl transferase type II subunit alpha</fullName>
    </alternativeName>
</protein>
<dbReference type="GO" id="GO:0097354">
    <property type="term" value="P:prenylation"/>
    <property type="evidence" value="ECO:0007669"/>
    <property type="project" value="UniProtKB-UniRule"/>
</dbReference>
<dbReference type="GeneID" id="80907694"/>
<evidence type="ECO:0000256" key="4">
    <source>
        <dbReference type="ARBA" id="ARBA00022737"/>
    </source>
</evidence>
<dbReference type="Pfam" id="PF01239">
    <property type="entry name" value="PPTA"/>
    <property type="match status" value="5"/>
</dbReference>
<reference evidence="7" key="1">
    <citation type="submission" date="2022-10" db="EMBL/GenBank/DDBJ databases">
        <title>Tapping the CABI collections for fungal endophytes: first genome assemblies for Collariella, Neodidymelliopsis, Ascochyta clinopodiicola, Didymella pomorum, Didymosphaeria variabile, Neocosmospora piperis and Neocucurbitaria cava.</title>
        <authorList>
            <person name="Hill R."/>
        </authorList>
    </citation>
    <scope>NUCLEOTIDE SEQUENCE</scope>
    <source>
        <strain evidence="7">IMI 356815</strain>
    </source>
</reference>
<accession>A0A9W8XRB6</accession>
<gene>
    <name evidence="7" type="primary">BET4</name>
    <name evidence="7" type="ORF">N0V89_004164</name>
</gene>
<organism evidence="7 8">
    <name type="scientific">Didymosphaeria variabile</name>
    <dbReference type="NCBI Taxonomy" id="1932322"/>
    <lineage>
        <taxon>Eukaryota</taxon>
        <taxon>Fungi</taxon>
        <taxon>Dikarya</taxon>
        <taxon>Ascomycota</taxon>
        <taxon>Pezizomycotina</taxon>
        <taxon>Dothideomycetes</taxon>
        <taxon>Pleosporomycetidae</taxon>
        <taxon>Pleosporales</taxon>
        <taxon>Massarineae</taxon>
        <taxon>Didymosphaeriaceae</taxon>
        <taxon>Didymosphaeria</taxon>
    </lineage>
</organism>
<keyword evidence="3 6" id="KW-0808">Transferase</keyword>
<evidence type="ECO:0000256" key="2">
    <source>
        <dbReference type="ARBA" id="ARBA00022602"/>
    </source>
</evidence>
<dbReference type="RefSeq" id="XP_056073262.1">
    <property type="nucleotide sequence ID" value="XM_056212954.1"/>
</dbReference>
<keyword evidence="4" id="KW-0677">Repeat</keyword>
<evidence type="ECO:0000256" key="1">
    <source>
        <dbReference type="ARBA" id="ARBA00006734"/>
    </source>
</evidence>
<comment type="catalytic activity">
    <reaction evidence="5 6">
        <text>geranylgeranyl diphosphate + L-cysteinyl-[protein] = S-geranylgeranyl-L-cysteinyl-[protein] + diphosphate</text>
        <dbReference type="Rhea" id="RHEA:21240"/>
        <dbReference type="Rhea" id="RHEA-COMP:10131"/>
        <dbReference type="Rhea" id="RHEA-COMP:11537"/>
        <dbReference type="ChEBI" id="CHEBI:29950"/>
        <dbReference type="ChEBI" id="CHEBI:33019"/>
        <dbReference type="ChEBI" id="CHEBI:57533"/>
        <dbReference type="ChEBI" id="CHEBI:86021"/>
        <dbReference type="EC" id="2.5.1.60"/>
    </reaction>
</comment>
<comment type="caution">
    <text evidence="7">The sequence shown here is derived from an EMBL/GenBank/DDBJ whole genome shotgun (WGS) entry which is preliminary data.</text>
</comment>
<evidence type="ECO:0000256" key="3">
    <source>
        <dbReference type="ARBA" id="ARBA00022679"/>
    </source>
</evidence>
<keyword evidence="2 6" id="KW-0637">Prenyltransferase</keyword>
<dbReference type="AlphaFoldDB" id="A0A9W8XRB6"/>
<dbReference type="SUPFAM" id="SSF48439">
    <property type="entry name" value="Protein prenylyltransferase"/>
    <property type="match status" value="1"/>
</dbReference>
<dbReference type="PROSITE" id="PS51147">
    <property type="entry name" value="PFTA"/>
    <property type="match status" value="5"/>
</dbReference>
<evidence type="ECO:0000313" key="8">
    <source>
        <dbReference type="Proteomes" id="UP001140513"/>
    </source>
</evidence>
<dbReference type="OrthoDB" id="1658at2759"/>
<evidence type="ECO:0000256" key="5">
    <source>
        <dbReference type="ARBA" id="ARBA00047658"/>
    </source>
</evidence>
<dbReference type="GO" id="GO:0005968">
    <property type="term" value="C:Rab-protein geranylgeranyltransferase complex"/>
    <property type="evidence" value="ECO:0007669"/>
    <property type="project" value="TreeGrafter"/>
</dbReference>